<dbReference type="PANTHER" id="PTHR34475">
    <property type="match status" value="1"/>
</dbReference>
<dbReference type="InterPro" id="IPR010982">
    <property type="entry name" value="Lambda_DNA-bd_dom_sf"/>
</dbReference>
<dbReference type="Pfam" id="PF13413">
    <property type="entry name" value="HTH_25"/>
    <property type="match status" value="1"/>
</dbReference>
<dbReference type="Pfam" id="PF13464">
    <property type="entry name" value="RodZ_C"/>
    <property type="match status" value="1"/>
</dbReference>
<dbReference type="AlphaFoldDB" id="A0A5D4R6U5"/>
<keyword evidence="2" id="KW-0812">Transmembrane</keyword>
<dbReference type="SMART" id="SM00530">
    <property type="entry name" value="HTH_XRE"/>
    <property type="match status" value="1"/>
</dbReference>
<sequence>MTELGNHLKEARIERGMSLEDLQTATKIQKRYLVGIEEGNYSMMPGKFYVRAFIKQYAEAVGIDPEELFEQYKNDIPVTAASDDIPEKLSRVQTRKNISGSSSKLADILPKILIGVFVVGVIALLYYFIVMANNGKDEGEPADNGNTQGVEYGQSDDLAKEEPKEEEGQEEGDGAAEEEEPAEEEKPEPPAQEVAVVESAGNDTVYEVKNADQFVLKVVSTGETWVSIKNGKGYSFFEGMLLKGSGGSQTIDLSKESEAVLVVGNTSQTELYINDQKLEYAIPSSQSVKQDITIRYTKTTE</sequence>
<dbReference type="PROSITE" id="PS50943">
    <property type="entry name" value="HTH_CROC1"/>
    <property type="match status" value="1"/>
</dbReference>
<evidence type="ECO:0000313" key="5">
    <source>
        <dbReference type="Proteomes" id="UP000322139"/>
    </source>
</evidence>
<evidence type="ECO:0000256" key="1">
    <source>
        <dbReference type="SAM" id="MobiDB-lite"/>
    </source>
</evidence>
<dbReference type="GO" id="GO:0003677">
    <property type="term" value="F:DNA binding"/>
    <property type="evidence" value="ECO:0007669"/>
    <property type="project" value="InterPro"/>
</dbReference>
<protein>
    <submittedName>
        <fullName evidence="4">Helix-turn-helix domain-containing protein</fullName>
    </submittedName>
</protein>
<dbReference type="SUPFAM" id="SSF47413">
    <property type="entry name" value="lambda repressor-like DNA-binding domains"/>
    <property type="match status" value="1"/>
</dbReference>
<dbReference type="Proteomes" id="UP000322139">
    <property type="component" value="Unassembled WGS sequence"/>
</dbReference>
<dbReference type="InterPro" id="IPR050400">
    <property type="entry name" value="Bact_Cytoskel_RodZ"/>
</dbReference>
<feature type="region of interest" description="Disordered" evidence="1">
    <location>
        <begin position="138"/>
        <end position="192"/>
    </location>
</feature>
<evidence type="ECO:0000256" key="2">
    <source>
        <dbReference type="SAM" id="Phobius"/>
    </source>
</evidence>
<organism evidence="4 5">
    <name type="scientific">Bacillus infantis</name>
    <dbReference type="NCBI Taxonomy" id="324767"/>
    <lineage>
        <taxon>Bacteria</taxon>
        <taxon>Bacillati</taxon>
        <taxon>Bacillota</taxon>
        <taxon>Bacilli</taxon>
        <taxon>Bacillales</taxon>
        <taxon>Bacillaceae</taxon>
        <taxon>Bacillus</taxon>
    </lineage>
</organism>
<accession>A0A5D4R6U5</accession>
<comment type="caution">
    <text evidence="4">The sequence shown here is derived from an EMBL/GenBank/DDBJ whole genome shotgun (WGS) entry which is preliminary data.</text>
</comment>
<dbReference type="PANTHER" id="PTHR34475:SF1">
    <property type="entry name" value="CYTOSKELETON PROTEIN RODZ"/>
    <property type="match status" value="1"/>
</dbReference>
<evidence type="ECO:0000313" key="4">
    <source>
        <dbReference type="EMBL" id="TYS47065.1"/>
    </source>
</evidence>
<name>A0A5D4R6U5_9BACI</name>
<dbReference type="EMBL" id="VTER01000007">
    <property type="protein sequence ID" value="TYS47065.1"/>
    <property type="molecule type" value="Genomic_DNA"/>
</dbReference>
<dbReference type="RefSeq" id="WP_148975765.1">
    <property type="nucleotide sequence ID" value="NZ_VTER01000007.1"/>
</dbReference>
<feature type="compositionally biased region" description="Acidic residues" evidence="1">
    <location>
        <begin position="164"/>
        <end position="186"/>
    </location>
</feature>
<dbReference type="InterPro" id="IPR001387">
    <property type="entry name" value="Cro/C1-type_HTH"/>
</dbReference>
<dbReference type="CDD" id="cd00093">
    <property type="entry name" value="HTH_XRE"/>
    <property type="match status" value="1"/>
</dbReference>
<dbReference type="InterPro" id="IPR025194">
    <property type="entry name" value="RodZ-like_C"/>
</dbReference>
<proteinExistence type="predicted"/>
<feature type="transmembrane region" description="Helical" evidence="2">
    <location>
        <begin position="108"/>
        <end position="129"/>
    </location>
</feature>
<gene>
    <name evidence="4" type="ORF">FZD51_14590</name>
</gene>
<keyword evidence="2" id="KW-0472">Membrane</keyword>
<keyword evidence="2" id="KW-1133">Transmembrane helix</keyword>
<reference evidence="4 5" key="1">
    <citation type="submission" date="2019-08" db="EMBL/GenBank/DDBJ databases">
        <title>Bacillus genomes from the desert of Cuatro Cienegas, Coahuila.</title>
        <authorList>
            <person name="Olmedo-Alvarez G."/>
        </authorList>
    </citation>
    <scope>NUCLEOTIDE SEQUENCE [LARGE SCALE GENOMIC DNA]</scope>
    <source>
        <strain evidence="4 5">CH446_14T</strain>
    </source>
</reference>
<feature type="domain" description="HTH cro/C1-type" evidence="3">
    <location>
        <begin position="8"/>
        <end position="68"/>
    </location>
</feature>
<dbReference type="Gene3D" id="1.10.260.40">
    <property type="entry name" value="lambda repressor-like DNA-binding domains"/>
    <property type="match status" value="1"/>
</dbReference>
<evidence type="ECO:0000259" key="3">
    <source>
        <dbReference type="PROSITE" id="PS50943"/>
    </source>
</evidence>